<comment type="catalytic activity">
    <reaction evidence="10">
        <text>a 5,6-dihydrouridine in tRNA + NAD(+) = a uridine in tRNA + NADH + H(+)</text>
        <dbReference type="Rhea" id="RHEA:54452"/>
        <dbReference type="Rhea" id="RHEA-COMP:13339"/>
        <dbReference type="Rhea" id="RHEA-COMP:13887"/>
        <dbReference type="ChEBI" id="CHEBI:15378"/>
        <dbReference type="ChEBI" id="CHEBI:57540"/>
        <dbReference type="ChEBI" id="CHEBI:57945"/>
        <dbReference type="ChEBI" id="CHEBI:65315"/>
        <dbReference type="ChEBI" id="CHEBI:74443"/>
    </reaction>
</comment>
<dbReference type="EMBL" id="DTPE01000033">
    <property type="protein sequence ID" value="HGE74649.1"/>
    <property type="molecule type" value="Genomic_DNA"/>
</dbReference>
<evidence type="ECO:0000256" key="11">
    <source>
        <dbReference type="PIRNR" id="PIRNR006621"/>
    </source>
</evidence>
<keyword evidence="7" id="KW-0694">RNA-binding</keyword>
<feature type="binding site" evidence="13">
    <location>
        <begin position="60"/>
        <end position="62"/>
    </location>
    <ligand>
        <name>FMN</name>
        <dbReference type="ChEBI" id="CHEBI:58210"/>
    </ligand>
</feature>
<name>A0A7V3RDH4_9BACT</name>
<comment type="caution">
    <text evidence="15">The sequence shown here is derived from an EMBL/GenBank/DDBJ whole genome shotgun (WGS) entry which is preliminary data.</text>
</comment>
<dbReference type="InterPro" id="IPR001269">
    <property type="entry name" value="DUS_fam"/>
</dbReference>
<comment type="cofactor">
    <cofactor evidence="11 13">
        <name>FMN</name>
        <dbReference type="ChEBI" id="CHEBI:58210"/>
    </cofactor>
</comment>
<dbReference type="GO" id="GO:0000049">
    <property type="term" value="F:tRNA binding"/>
    <property type="evidence" value="ECO:0007669"/>
    <property type="project" value="UniProtKB-KW"/>
</dbReference>
<sequence>MSRFRQQYSFFIGLTFPLHRIESKQSYFFHKLTYGIITEEHLHVEIITSEVRFLIITLSPMAGVSDKSFRKLCTSMGADVTFTEMISVNGLTKKNKKSFQMLPDVDEHAVVQLFGKEPELFLRAAELIGDRARWIDINAACPVFKVTKRGYGSALMKTPSLLRKIVELLSSNGIKVSVKMRIGWEEQKNFMEVARAASDGGAFLITIHGRTVEQGYSGKADWEPAKLLKKALKTKIGISGDIFTPYDAVNASTFTNADYIFIARGSIGNPWIFEDTKSLVANGEFSLPSLVEREKIIKKHLDMEIEEYGLHGIIMFRKFLVRYLKNLPQSHEIKESFMRMENYEELTKVLDAYFDKLISCEQGGVEGGNIEG</sequence>
<evidence type="ECO:0000259" key="14">
    <source>
        <dbReference type="Pfam" id="PF01207"/>
    </source>
</evidence>
<keyword evidence="8 11" id="KW-0560">Oxidoreductase</keyword>
<dbReference type="SUPFAM" id="SSF51395">
    <property type="entry name" value="FMN-linked oxidoreductases"/>
    <property type="match status" value="1"/>
</dbReference>
<feature type="domain" description="DUS-like FMN-binding" evidence="14">
    <location>
        <begin position="58"/>
        <end position="354"/>
    </location>
</feature>
<dbReference type="PANTHER" id="PTHR45846:SF1">
    <property type="entry name" value="TRNA-DIHYDROURIDINE(47) SYNTHASE [NAD(P)(+)]-LIKE"/>
    <property type="match status" value="1"/>
</dbReference>
<dbReference type="GO" id="GO:0050660">
    <property type="term" value="F:flavin adenine dinucleotide binding"/>
    <property type="evidence" value="ECO:0007669"/>
    <property type="project" value="InterPro"/>
</dbReference>
<accession>A0A7V3RDH4</accession>
<evidence type="ECO:0000256" key="4">
    <source>
        <dbReference type="ARBA" id="ARBA00022643"/>
    </source>
</evidence>
<dbReference type="InterPro" id="IPR035587">
    <property type="entry name" value="DUS-like_FMN-bd"/>
</dbReference>
<feature type="binding site" evidence="13">
    <location>
        <position position="179"/>
    </location>
    <ligand>
        <name>FMN</name>
        <dbReference type="ChEBI" id="CHEBI:58210"/>
    </ligand>
</feature>
<feature type="binding site" evidence="13">
    <location>
        <begin position="263"/>
        <end position="264"/>
    </location>
    <ligand>
        <name>FMN</name>
        <dbReference type="ChEBI" id="CHEBI:58210"/>
    </ligand>
</feature>
<evidence type="ECO:0000256" key="12">
    <source>
        <dbReference type="PIRSR" id="PIRSR006621-1"/>
    </source>
</evidence>
<feature type="active site" description="Proton donor" evidence="12">
    <location>
        <position position="141"/>
    </location>
</feature>
<comment type="similarity">
    <text evidence="11">Belongs to the dus family.</text>
</comment>
<dbReference type="CDD" id="cd02801">
    <property type="entry name" value="DUS_like_FMN"/>
    <property type="match status" value="1"/>
</dbReference>
<keyword evidence="3 11" id="KW-0285">Flavoprotein</keyword>
<evidence type="ECO:0000256" key="7">
    <source>
        <dbReference type="ARBA" id="ARBA00022884"/>
    </source>
</evidence>
<feature type="binding site" evidence="13">
    <location>
        <position position="112"/>
    </location>
    <ligand>
        <name>FMN</name>
        <dbReference type="ChEBI" id="CHEBI:58210"/>
    </ligand>
</feature>
<dbReference type="PANTHER" id="PTHR45846">
    <property type="entry name" value="TRNA-DIHYDROURIDINE(47) SYNTHASE [NAD(P)(+)]-LIKE"/>
    <property type="match status" value="1"/>
</dbReference>
<keyword evidence="4 11" id="KW-0288">FMN</keyword>
<feature type="binding site" evidence="13">
    <location>
        <position position="208"/>
    </location>
    <ligand>
        <name>FMN</name>
        <dbReference type="ChEBI" id="CHEBI:58210"/>
    </ligand>
</feature>
<dbReference type="InterPro" id="IPR013785">
    <property type="entry name" value="Aldolase_TIM"/>
</dbReference>
<gene>
    <name evidence="15" type="ORF">ENX73_00800</name>
</gene>
<dbReference type="GO" id="GO:0017150">
    <property type="term" value="F:tRNA dihydrouridine synthase activity"/>
    <property type="evidence" value="ECO:0007669"/>
    <property type="project" value="InterPro"/>
</dbReference>
<keyword evidence="6" id="KW-0521">NADP</keyword>
<comment type="function">
    <text evidence="1 11">Catalyzes the synthesis of 5,6-dihydrouridine (D), a modified base found in the D-loop of most tRNAs, via the reduction of the C5-C6 double bond in target uridines.</text>
</comment>
<dbReference type="PIRSF" id="PIRSF006621">
    <property type="entry name" value="Dus"/>
    <property type="match status" value="1"/>
</dbReference>
<dbReference type="EC" id="1.3.1.-" evidence="11"/>
<evidence type="ECO:0000256" key="3">
    <source>
        <dbReference type="ARBA" id="ARBA00022630"/>
    </source>
</evidence>
<keyword evidence="5 11" id="KW-0819">tRNA processing</keyword>
<keyword evidence="2" id="KW-0820">tRNA-binding</keyword>
<evidence type="ECO:0000256" key="10">
    <source>
        <dbReference type="ARBA" id="ARBA00048802"/>
    </source>
</evidence>
<dbReference type="AlphaFoldDB" id="A0A7V3RDH4"/>
<evidence type="ECO:0000256" key="6">
    <source>
        <dbReference type="ARBA" id="ARBA00022857"/>
    </source>
</evidence>
<evidence type="ECO:0000256" key="13">
    <source>
        <dbReference type="PIRSR" id="PIRSR006621-2"/>
    </source>
</evidence>
<evidence type="ECO:0000256" key="5">
    <source>
        <dbReference type="ARBA" id="ARBA00022694"/>
    </source>
</evidence>
<proteinExistence type="inferred from homology"/>
<evidence type="ECO:0000313" key="15">
    <source>
        <dbReference type="EMBL" id="HGE74649.1"/>
    </source>
</evidence>
<evidence type="ECO:0000256" key="8">
    <source>
        <dbReference type="ARBA" id="ARBA00023002"/>
    </source>
</evidence>
<evidence type="ECO:0000256" key="2">
    <source>
        <dbReference type="ARBA" id="ARBA00022555"/>
    </source>
</evidence>
<organism evidence="15">
    <name type="scientific">Mesoaciditoga lauensis</name>
    <dbReference type="NCBI Taxonomy" id="1495039"/>
    <lineage>
        <taxon>Bacteria</taxon>
        <taxon>Thermotogati</taxon>
        <taxon>Thermotogota</taxon>
        <taxon>Thermotogae</taxon>
        <taxon>Mesoaciditogales</taxon>
        <taxon>Mesoaciditogaceae</taxon>
        <taxon>Mesoaciditoga</taxon>
    </lineage>
</organism>
<evidence type="ECO:0000256" key="1">
    <source>
        <dbReference type="ARBA" id="ARBA00002790"/>
    </source>
</evidence>
<evidence type="ECO:0000256" key="9">
    <source>
        <dbReference type="ARBA" id="ARBA00048205"/>
    </source>
</evidence>
<keyword evidence="13" id="KW-0547">Nucleotide-binding</keyword>
<protein>
    <recommendedName>
        <fullName evidence="11">tRNA-dihydrouridine synthase</fullName>
        <ecNumber evidence="11">1.3.1.-</ecNumber>
    </recommendedName>
</protein>
<dbReference type="Gene3D" id="1.10.1200.80">
    <property type="entry name" value="Putative flavin oxidoreducatase, domain 2"/>
    <property type="match status" value="1"/>
</dbReference>
<reference evidence="15" key="1">
    <citation type="journal article" date="2020" name="mSystems">
        <title>Genome- and Community-Level Interaction Insights into Carbon Utilization and Element Cycling Functions of Hydrothermarchaeota in Hydrothermal Sediment.</title>
        <authorList>
            <person name="Zhou Z."/>
            <person name="Liu Y."/>
            <person name="Xu W."/>
            <person name="Pan J."/>
            <person name="Luo Z.H."/>
            <person name="Li M."/>
        </authorList>
    </citation>
    <scope>NUCLEOTIDE SEQUENCE [LARGE SCALE GENOMIC DNA]</scope>
    <source>
        <strain evidence="15">SpSt-966</strain>
    </source>
</reference>
<dbReference type="Pfam" id="PF01207">
    <property type="entry name" value="Dus"/>
    <property type="match status" value="1"/>
</dbReference>
<comment type="catalytic activity">
    <reaction evidence="9">
        <text>a 5,6-dihydrouridine in tRNA + NADP(+) = a uridine in tRNA + NADPH + H(+)</text>
        <dbReference type="Rhea" id="RHEA:23624"/>
        <dbReference type="Rhea" id="RHEA-COMP:13339"/>
        <dbReference type="Rhea" id="RHEA-COMP:13887"/>
        <dbReference type="ChEBI" id="CHEBI:15378"/>
        <dbReference type="ChEBI" id="CHEBI:57783"/>
        <dbReference type="ChEBI" id="CHEBI:58349"/>
        <dbReference type="ChEBI" id="CHEBI:65315"/>
        <dbReference type="ChEBI" id="CHEBI:74443"/>
    </reaction>
</comment>
<dbReference type="InterPro" id="IPR024036">
    <property type="entry name" value="tRNA-dHydroUridine_Synthase_C"/>
</dbReference>
<dbReference type="Gene3D" id="3.20.20.70">
    <property type="entry name" value="Aldolase class I"/>
    <property type="match status" value="1"/>
</dbReference>